<protein>
    <submittedName>
        <fullName evidence="1">Uncharacterized protein</fullName>
    </submittedName>
</protein>
<evidence type="ECO:0000313" key="1">
    <source>
        <dbReference type="EMBL" id="AJP74457.1"/>
    </source>
</evidence>
<accession>A0A7U5BFR6</accession>
<reference evidence="1 2" key="1">
    <citation type="journal article" date="2015" name="Int. J. Syst. Evol. Microbiol.">
        <title>Sphingomonas hengshuiensis sp. nov., isolated from lake wetland.</title>
        <authorList>
            <person name="Wei S."/>
            <person name="Wang T."/>
            <person name="Liu H."/>
            <person name="Zhang C."/>
            <person name="Guo J."/>
            <person name="Wang Q."/>
            <person name="Liang K."/>
            <person name="Zhang Z."/>
        </authorList>
    </citation>
    <scope>NUCLEOTIDE SEQUENCE [LARGE SCALE GENOMIC DNA]</scope>
    <source>
        <strain evidence="1 2">WHSC-8</strain>
    </source>
</reference>
<dbReference type="Proteomes" id="UP000032300">
    <property type="component" value="Chromosome"/>
</dbReference>
<evidence type="ECO:0000313" key="2">
    <source>
        <dbReference type="Proteomes" id="UP000032300"/>
    </source>
</evidence>
<proteinExistence type="predicted"/>
<sequence>MKLFEPKVRNQLFCTPQHNAAWNNRATARGRVLTPLGMAARVTRNGTQGAPELREAGRVTRNAYNTLLRNYRDEDREAGRMPWAQYMLLRLKLGYEPLR</sequence>
<name>A0A7U5BFR6_9SPHN</name>
<keyword evidence="2" id="KW-1185">Reference proteome</keyword>
<gene>
    <name evidence="1" type="ORF">TS85_11595</name>
</gene>
<dbReference type="AlphaFoldDB" id="A0A7U5BFR6"/>
<dbReference type="OrthoDB" id="7570603at2"/>
<dbReference type="KEGG" id="sphi:TS85_11595"/>
<organism evidence="1 2">
    <name type="scientific">Sphingomonas hengshuiensis</name>
    <dbReference type="NCBI Taxonomy" id="1609977"/>
    <lineage>
        <taxon>Bacteria</taxon>
        <taxon>Pseudomonadati</taxon>
        <taxon>Pseudomonadota</taxon>
        <taxon>Alphaproteobacteria</taxon>
        <taxon>Sphingomonadales</taxon>
        <taxon>Sphingomonadaceae</taxon>
        <taxon>Sphingomonas</taxon>
    </lineage>
</organism>
<dbReference type="EMBL" id="CP010836">
    <property type="protein sequence ID" value="AJP74457.1"/>
    <property type="molecule type" value="Genomic_DNA"/>
</dbReference>
<reference evidence="1 2" key="2">
    <citation type="submission" date="2015-02" db="EMBL/GenBank/DDBJ databases">
        <title>The complete genome of Sphingomonas hengshuiensis sp. WHSC-8 isolated from soil of Hengshui Lake.</title>
        <authorList>
            <person name="Wei S."/>
            <person name="Guo J."/>
            <person name="Su C."/>
            <person name="Wu R."/>
            <person name="Zhang Z."/>
            <person name="Liang K."/>
            <person name="Li H."/>
            <person name="Wang T."/>
            <person name="Liu H."/>
            <person name="Zhang C."/>
            <person name="Li Z."/>
            <person name="Wang Q."/>
            <person name="Meng J."/>
        </authorList>
    </citation>
    <scope>NUCLEOTIDE SEQUENCE [LARGE SCALE GENOMIC DNA]</scope>
    <source>
        <strain evidence="1 2">WHSC-8</strain>
    </source>
</reference>